<dbReference type="GO" id="GO:0005634">
    <property type="term" value="C:nucleus"/>
    <property type="evidence" value="ECO:0007669"/>
    <property type="project" value="TreeGrafter"/>
</dbReference>
<dbReference type="GO" id="GO:0051014">
    <property type="term" value="P:actin filament severing"/>
    <property type="evidence" value="ECO:0007669"/>
    <property type="project" value="TreeGrafter"/>
</dbReference>
<dbReference type="SMART" id="SM00369">
    <property type="entry name" value="LRR_TYP"/>
    <property type="match status" value="11"/>
</dbReference>
<gene>
    <name evidence="6" type="ORF">DGYR_LOCUS5255</name>
</gene>
<dbReference type="GO" id="GO:0008154">
    <property type="term" value="P:actin polymerization or depolymerization"/>
    <property type="evidence" value="ECO:0007669"/>
    <property type="project" value="TreeGrafter"/>
</dbReference>
<dbReference type="SMART" id="SM00262">
    <property type="entry name" value="GEL"/>
    <property type="match status" value="6"/>
</dbReference>
<dbReference type="EMBL" id="CAJFCJ010000006">
    <property type="protein sequence ID" value="CAD5116651.1"/>
    <property type="molecule type" value="Genomic_DNA"/>
</dbReference>
<dbReference type="Gene3D" id="3.80.10.10">
    <property type="entry name" value="Ribonuclease Inhibitor"/>
    <property type="match status" value="3"/>
</dbReference>
<dbReference type="InterPro" id="IPR029006">
    <property type="entry name" value="ADF-H/Gelsolin-like_dom_sf"/>
</dbReference>
<dbReference type="SUPFAM" id="SSF55753">
    <property type="entry name" value="Actin depolymerizing proteins"/>
    <property type="match status" value="6"/>
</dbReference>
<dbReference type="InterPro" id="IPR025875">
    <property type="entry name" value="Leu-rich_rpt_4"/>
</dbReference>
<reference evidence="6 7" key="1">
    <citation type="submission" date="2020-08" db="EMBL/GenBank/DDBJ databases">
        <authorList>
            <person name="Hejnol A."/>
        </authorList>
    </citation>
    <scope>NUCLEOTIDE SEQUENCE [LARGE SCALE GENOMIC DNA]</scope>
</reference>
<evidence type="ECO:0000259" key="5">
    <source>
        <dbReference type="Pfam" id="PF23598"/>
    </source>
</evidence>
<dbReference type="GO" id="GO:0051016">
    <property type="term" value="P:barbed-end actin filament capping"/>
    <property type="evidence" value="ECO:0007669"/>
    <property type="project" value="TreeGrafter"/>
</dbReference>
<dbReference type="InterPro" id="IPR007122">
    <property type="entry name" value="Villin/Gelsolin"/>
</dbReference>
<dbReference type="InterPro" id="IPR032675">
    <property type="entry name" value="LRR_dom_sf"/>
</dbReference>
<dbReference type="PANTHER" id="PTHR11977">
    <property type="entry name" value="VILLIN"/>
    <property type="match status" value="1"/>
</dbReference>
<dbReference type="FunFam" id="3.80.10.10:FF:001164">
    <property type="entry name" value="GH01279p"/>
    <property type="match status" value="1"/>
</dbReference>
<dbReference type="PRINTS" id="PR00597">
    <property type="entry name" value="GELSOLIN"/>
</dbReference>
<dbReference type="InterPro" id="IPR001611">
    <property type="entry name" value="Leu-rich_rpt"/>
</dbReference>
<dbReference type="GO" id="GO:0051015">
    <property type="term" value="F:actin filament binding"/>
    <property type="evidence" value="ECO:0007669"/>
    <property type="project" value="InterPro"/>
</dbReference>
<dbReference type="GO" id="GO:0005737">
    <property type="term" value="C:cytoplasm"/>
    <property type="evidence" value="ECO:0007669"/>
    <property type="project" value="TreeGrafter"/>
</dbReference>
<dbReference type="SUPFAM" id="SSF52058">
    <property type="entry name" value="L domain-like"/>
    <property type="match status" value="2"/>
</dbReference>
<feature type="domain" description="Gelsolin-like" evidence="4">
    <location>
        <begin position="774"/>
        <end position="808"/>
    </location>
</feature>
<dbReference type="InterPro" id="IPR007123">
    <property type="entry name" value="Gelsolin-like_dom"/>
</dbReference>
<keyword evidence="1" id="KW-0433">Leucine-rich repeat</keyword>
<evidence type="ECO:0000313" key="7">
    <source>
        <dbReference type="Proteomes" id="UP000549394"/>
    </source>
</evidence>
<feature type="domain" description="Gelsolin-like" evidence="4">
    <location>
        <begin position="1162"/>
        <end position="1217"/>
    </location>
</feature>
<feature type="chain" id="PRO_5029743939" evidence="3">
    <location>
        <begin position="21"/>
        <end position="1257"/>
    </location>
</feature>
<feature type="signal peptide" evidence="3">
    <location>
        <begin position="1"/>
        <end position="20"/>
    </location>
</feature>
<dbReference type="Pfam" id="PF00626">
    <property type="entry name" value="Gelsolin"/>
    <property type="match status" value="4"/>
</dbReference>
<dbReference type="AlphaFoldDB" id="A0A7I8VPY0"/>
<evidence type="ECO:0000313" key="6">
    <source>
        <dbReference type="EMBL" id="CAD5116651.1"/>
    </source>
</evidence>
<keyword evidence="2" id="KW-0677">Repeat</keyword>
<dbReference type="SMART" id="SM00364">
    <property type="entry name" value="LRR_BAC"/>
    <property type="match status" value="7"/>
</dbReference>
<sequence>MLLLAFLFLLLYYSYKMADAEQNELQKLRSILQYFLKGVDLSNNQFIGNELPELFSKLSTLSWITLKNTNITDFPEVLTKLTNLQQISLLNSRIESIPLEISNIEQLKNLLLRNNKLKSIPPSVFNCSNLETVDLSSNLFRDSPINLEEAKKCLVLNLSNNSLTEIPSSVFVELTDLHYLNLANNKLETVPPQLRRLINLRVLILNDNALKHAQLRQVTSLVNLKTLHLRNTQRDMKNFPSGLDSLKNLTDIDLSMNELTSVPESLYQVEALKKLNLSDNNISELSSLIDNWEYLEVLNLSRNRLSQIPNALCKLLRLRHLYLNENDLTFETLPPGIGKLGELEIFSAAGNHLTTIPESLCRCGKLKKIILNSNNLVTFPDSYHYLTELEELDVKNNPELQLPPKPLELIKSQRINDVYNVDFSLSTHLEKVGKTVPLESQKKKKKTDTVARKLRLGQRKRIDSRSDDGKSDVVLSGMRKLAGKRLPKDDEEESQVKPKKWDELIVKPKLNFDELFHDDDEIGQFPGLTMWEIDNFLPRLMEKPTNVFYNEDCYIILDTHIDEHKNLNWRIWHWIGSKSTLDKKAASAIHSVNLRDYLDAKCMCRRQEEADEDEEFLSLFDDCHVEYVDGARAESGFYVHDEGDVPTRMICVRHKHPPYSVAPLASSLNSYLCYVITTKAVIWVWNGSDSKLNLKSRARLIAEKINKVEYKSEADIRNIQQDTETEEFWDLIGGEGPASYDNEEVDKTFHPILYRVNIRKGSKFILSQIELRTKSLTKDLLTSDGVYILDTLHDVFIWFGKKTNKMIRNISSMIVKLLLWNMVDRNRNADFLIYTENMESVLFKLQFRGWDDVIHVDFTRTSESVARRGLDLKEIVEKDKMKADLNALLSPIQERLDDYDAEQIISDYGATTYIKQALVLESSGRKKIALPKEEYGHFYSANTYVFFIEEQEDDDIDDEDDESEPTSFVTMYCWQGRDAPAVELSTFKLELDLKLSSMNIDMVIQSQQQEDPSFLMAFQNKFVIHRGRRPLKNTGEARLYELRSTASIICSRMIELPKLDATLLNSQLSFVLVVPFESGGGVVYAWIGSKCSNSDSHNCIEIGNKMLTPPDYAFQVVNEGSEPDLFFWEGINGKKPYDSSANFLLVARLFRCSNDKGYFTVSEKTRDFCQDDLAEDDVMILDSGRVIFLWIGPKASQIEVKFAGRAALMYREHLKIVEKENPRKISAALKGREPREFTRCFHAWSTHKMHAVESITR</sequence>
<name>A0A7I8VPY0_9ANNE</name>
<dbReference type="PROSITE" id="PS51450">
    <property type="entry name" value="LRR"/>
    <property type="match status" value="3"/>
</dbReference>
<keyword evidence="7" id="KW-1185">Reference proteome</keyword>
<feature type="domain" description="Disease resistance R13L4/SHOC-2-like LRR" evidence="5">
    <location>
        <begin position="192"/>
        <end position="321"/>
    </location>
</feature>
<dbReference type="OrthoDB" id="20529at2759"/>
<dbReference type="PANTHER" id="PTHR11977:SF51">
    <property type="entry name" value="PROTEIN FLIGHTLESS-1 HOMOLOG"/>
    <property type="match status" value="1"/>
</dbReference>
<feature type="domain" description="Gelsolin-like" evidence="4">
    <location>
        <begin position="665"/>
        <end position="729"/>
    </location>
</feature>
<keyword evidence="3" id="KW-0732">Signal</keyword>
<dbReference type="Pfam" id="PF12799">
    <property type="entry name" value="LRR_4"/>
    <property type="match status" value="1"/>
</dbReference>
<dbReference type="InterPro" id="IPR055414">
    <property type="entry name" value="LRR_R13L4/SHOC2-like"/>
</dbReference>
<protein>
    <submittedName>
        <fullName evidence="6">DgyrCDS5519</fullName>
    </submittedName>
</protein>
<proteinExistence type="predicted"/>
<dbReference type="GO" id="GO:0005546">
    <property type="term" value="F:phosphatidylinositol-4,5-bisphosphate binding"/>
    <property type="evidence" value="ECO:0007669"/>
    <property type="project" value="TreeGrafter"/>
</dbReference>
<evidence type="ECO:0000256" key="1">
    <source>
        <dbReference type="ARBA" id="ARBA00022614"/>
    </source>
</evidence>
<comment type="caution">
    <text evidence="6">The sequence shown here is derived from an EMBL/GenBank/DDBJ whole genome shotgun (WGS) entry which is preliminary data.</text>
</comment>
<feature type="domain" description="Gelsolin-like" evidence="4">
    <location>
        <begin position="548"/>
        <end position="617"/>
    </location>
</feature>
<dbReference type="GO" id="GO:0015629">
    <property type="term" value="C:actin cytoskeleton"/>
    <property type="evidence" value="ECO:0007669"/>
    <property type="project" value="TreeGrafter"/>
</dbReference>
<dbReference type="Pfam" id="PF23598">
    <property type="entry name" value="LRR_14"/>
    <property type="match status" value="1"/>
</dbReference>
<dbReference type="Gene3D" id="3.40.20.10">
    <property type="entry name" value="Severin"/>
    <property type="match status" value="6"/>
</dbReference>
<dbReference type="CDD" id="cd11291">
    <property type="entry name" value="gelsolin_S6_like"/>
    <property type="match status" value="1"/>
</dbReference>
<evidence type="ECO:0000256" key="3">
    <source>
        <dbReference type="SAM" id="SignalP"/>
    </source>
</evidence>
<organism evidence="6 7">
    <name type="scientific">Dimorphilus gyrociliatus</name>
    <dbReference type="NCBI Taxonomy" id="2664684"/>
    <lineage>
        <taxon>Eukaryota</taxon>
        <taxon>Metazoa</taxon>
        <taxon>Spiralia</taxon>
        <taxon>Lophotrochozoa</taxon>
        <taxon>Annelida</taxon>
        <taxon>Polychaeta</taxon>
        <taxon>Polychaeta incertae sedis</taxon>
        <taxon>Dinophilidae</taxon>
        <taxon>Dimorphilus</taxon>
    </lineage>
</organism>
<dbReference type="GO" id="GO:0030239">
    <property type="term" value="P:myofibril assembly"/>
    <property type="evidence" value="ECO:0007669"/>
    <property type="project" value="TreeGrafter"/>
</dbReference>
<evidence type="ECO:0000259" key="4">
    <source>
        <dbReference type="Pfam" id="PF00626"/>
    </source>
</evidence>
<accession>A0A7I8VPY0</accession>
<evidence type="ECO:0000256" key="2">
    <source>
        <dbReference type="ARBA" id="ARBA00022737"/>
    </source>
</evidence>
<dbReference type="Proteomes" id="UP000549394">
    <property type="component" value="Unassembled WGS sequence"/>
</dbReference>
<dbReference type="InterPro" id="IPR003591">
    <property type="entry name" value="Leu-rich_rpt_typical-subtyp"/>
</dbReference>